<dbReference type="EMBL" id="FNNC01000001">
    <property type="protein sequence ID" value="SDW08173.1"/>
    <property type="molecule type" value="Genomic_DNA"/>
</dbReference>
<gene>
    <name evidence="1" type="ORF">SAMN05421781_0378</name>
</gene>
<dbReference type="Proteomes" id="UP000199488">
    <property type="component" value="Unassembled WGS sequence"/>
</dbReference>
<organism evidence="1 2">
    <name type="scientific">Marinococcus luteus</name>
    <dbReference type="NCBI Taxonomy" id="1122204"/>
    <lineage>
        <taxon>Bacteria</taxon>
        <taxon>Bacillati</taxon>
        <taxon>Bacillota</taxon>
        <taxon>Bacilli</taxon>
        <taxon>Bacillales</taxon>
        <taxon>Bacillaceae</taxon>
        <taxon>Marinococcus</taxon>
    </lineage>
</organism>
<reference evidence="1 2" key="1">
    <citation type="submission" date="2016-10" db="EMBL/GenBank/DDBJ databases">
        <authorList>
            <person name="de Groot N.N."/>
        </authorList>
    </citation>
    <scope>NUCLEOTIDE SEQUENCE [LARGE SCALE GENOMIC DNA]</scope>
    <source>
        <strain evidence="1 2">DSM 23126</strain>
    </source>
</reference>
<keyword evidence="2" id="KW-1185">Reference proteome</keyword>
<protein>
    <submittedName>
        <fullName evidence="1">Uncharacterized protein</fullName>
    </submittedName>
</protein>
<proteinExistence type="predicted"/>
<name>A0A1H2QLU4_9BACI</name>
<dbReference type="AlphaFoldDB" id="A0A1H2QLU4"/>
<evidence type="ECO:0000313" key="1">
    <source>
        <dbReference type="EMBL" id="SDW08173.1"/>
    </source>
</evidence>
<accession>A0A1H2QLU4</accession>
<dbReference type="RefSeq" id="WP_176967589.1">
    <property type="nucleotide sequence ID" value="NZ_FNNC01000001.1"/>
</dbReference>
<evidence type="ECO:0000313" key="2">
    <source>
        <dbReference type="Proteomes" id="UP000199488"/>
    </source>
</evidence>
<sequence>MPASYERCLPPQRGGSMFFENDESPADLAAYFSTYKENQPDNVYT</sequence>